<gene>
    <name evidence="4" type="ORF">SAMN04490248_13124</name>
</gene>
<dbReference type="GO" id="GO:0071713">
    <property type="term" value="F:para-aminobenzoyl-glutamate hydrolase activity"/>
    <property type="evidence" value="ECO:0007669"/>
    <property type="project" value="TreeGrafter"/>
</dbReference>
<evidence type="ECO:0000313" key="5">
    <source>
        <dbReference type="Proteomes" id="UP000198893"/>
    </source>
</evidence>
<dbReference type="InterPro" id="IPR011650">
    <property type="entry name" value="Peptidase_M20_dimer"/>
</dbReference>
<dbReference type="GO" id="GO:0046657">
    <property type="term" value="P:folic acid catabolic process"/>
    <property type="evidence" value="ECO:0007669"/>
    <property type="project" value="TreeGrafter"/>
</dbReference>
<evidence type="ECO:0000256" key="2">
    <source>
        <dbReference type="PIRNR" id="PIRNR037226"/>
    </source>
</evidence>
<dbReference type="RefSeq" id="WP_093120340.1">
    <property type="nucleotide sequence ID" value="NZ_FODS01000031.1"/>
</dbReference>
<dbReference type="CDD" id="cd05672">
    <property type="entry name" value="M20_ACY1L2-like"/>
    <property type="match status" value="1"/>
</dbReference>
<sequence>MRNPNRPNRAKDLKARACAAIDTYAAGLIECALDLHAHPEIAFEEVRSSAALAERLRDAGLEVTLPAYGLDTAFVAEFGTTGPVLGIVAEYDALPGLGHACGHNVIGTSALGAVLGLAELGEDLPGRIRLLGTPAEEGGGGKVIMAREGAFDGLDCAMMVHPADRNLPSFPLIAAAWMTATFHGRSAHAAATPEAGINALDGLVTAYNAIAALRQQIPGDHRVHAIIREGGTATNIIPDRAVGAFGLRAPSRKALEELKTRVTDCLNAGASASGAQVEIVDSQVQYHELISNAPIAERFRINAEALGHTFEAVENLSGSNVASTDFGNVSHLIPAIHPMMATVPRGTAFHTPDFALHSASDAAMSAMLDAAKAMAMTAIDILCDTDLRTSMKKAFVGATAHA</sequence>
<dbReference type="GO" id="GO:0016805">
    <property type="term" value="F:dipeptidase activity"/>
    <property type="evidence" value="ECO:0007669"/>
    <property type="project" value="InterPro"/>
</dbReference>
<protein>
    <recommendedName>
        <fullName evidence="2">Peptidase M20 domain-containing protein 2</fullName>
    </recommendedName>
</protein>
<dbReference type="PIRSF" id="PIRSF037226">
    <property type="entry name" value="Amidohydrolase_ACY1L2_prd"/>
    <property type="match status" value="1"/>
</dbReference>
<proteinExistence type="inferred from homology"/>
<dbReference type="InterPro" id="IPR002933">
    <property type="entry name" value="Peptidase_M20"/>
</dbReference>
<dbReference type="GO" id="GO:0005737">
    <property type="term" value="C:cytoplasm"/>
    <property type="evidence" value="ECO:0007669"/>
    <property type="project" value="TreeGrafter"/>
</dbReference>
<dbReference type="InterPro" id="IPR017439">
    <property type="entry name" value="Amidohydrolase"/>
</dbReference>
<keyword evidence="5" id="KW-1185">Reference proteome</keyword>
<dbReference type="Pfam" id="PF01546">
    <property type="entry name" value="Peptidase_M20"/>
    <property type="match status" value="1"/>
</dbReference>
<dbReference type="STRING" id="569882.SAMN04490248_13124"/>
<dbReference type="InterPro" id="IPR036264">
    <property type="entry name" value="Bact_exopeptidase_dim_dom"/>
</dbReference>
<name>A0A1H8VNF7_9RHOB</name>
<dbReference type="InterPro" id="IPR052030">
    <property type="entry name" value="Peptidase_M20/M20A_hydrolases"/>
</dbReference>
<dbReference type="PANTHER" id="PTHR30575:SF0">
    <property type="entry name" value="XAA-ARG DIPEPTIDASE"/>
    <property type="match status" value="1"/>
</dbReference>
<dbReference type="SUPFAM" id="SSF55031">
    <property type="entry name" value="Bacterial exopeptidase dimerisation domain"/>
    <property type="match status" value="1"/>
</dbReference>
<dbReference type="Proteomes" id="UP000198893">
    <property type="component" value="Unassembled WGS sequence"/>
</dbReference>
<evidence type="ECO:0000313" key="4">
    <source>
        <dbReference type="EMBL" id="SEP16747.1"/>
    </source>
</evidence>
<keyword evidence="1 4" id="KW-0378">Hydrolase</keyword>
<dbReference type="PANTHER" id="PTHR30575">
    <property type="entry name" value="PEPTIDASE M20"/>
    <property type="match status" value="1"/>
</dbReference>
<evidence type="ECO:0000259" key="3">
    <source>
        <dbReference type="Pfam" id="PF07687"/>
    </source>
</evidence>
<dbReference type="EMBL" id="FODS01000031">
    <property type="protein sequence ID" value="SEP16747.1"/>
    <property type="molecule type" value="Genomic_DNA"/>
</dbReference>
<dbReference type="AlphaFoldDB" id="A0A1H8VNF7"/>
<dbReference type="NCBIfam" id="TIGR01891">
    <property type="entry name" value="amidohydrolases"/>
    <property type="match status" value="1"/>
</dbReference>
<reference evidence="4 5" key="1">
    <citation type="submission" date="2016-10" db="EMBL/GenBank/DDBJ databases">
        <authorList>
            <person name="de Groot N.N."/>
        </authorList>
    </citation>
    <scope>NUCLEOTIDE SEQUENCE [LARGE SCALE GENOMIC DNA]</scope>
    <source>
        <strain evidence="4 5">DSM 27842</strain>
    </source>
</reference>
<dbReference type="FunFam" id="3.30.70.360:FF:000004">
    <property type="entry name" value="Peptidase M20 domain-containing protein 2"/>
    <property type="match status" value="1"/>
</dbReference>
<accession>A0A1H8VNF7</accession>
<dbReference type="Gene3D" id="3.30.70.360">
    <property type="match status" value="1"/>
</dbReference>
<feature type="domain" description="Peptidase M20 dimerisation" evidence="3">
    <location>
        <begin position="175"/>
        <end position="269"/>
    </location>
</feature>
<dbReference type="InterPro" id="IPR017144">
    <property type="entry name" value="Xaa-Arg_dipeptidase"/>
</dbReference>
<evidence type="ECO:0000256" key="1">
    <source>
        <dbReference type="ARBA" id="ARBA00022801"/>
    </source>
</evidence>
<organism evidence="4 5">
    <name type="scientific">Salinihabitans flavidus</name>
    <dbReference type="NCBI Taxonomy" id="569882"/>
    <lineage>
        <taxon>Bacteria</taxon>
        <taxon>Pseudomonadati</taxon>
        <taxon>Pseudomonadota</taxon>
        <taxon>Alphaproteobacteria</taxon>
        <taxon>Rhodobacterales</taxon>
        <taxon>Roseobacteraceae</taxon>
        <taxon>Salinihabitans</taxon>
    </lineage>
</organism>
<dbReference type="Gene3D" id="3.40.630.10">
    <property type="entry name" value="Zn peptidases"/>
    <property type="match status" value="1"/>
</dbReference>
<comment type="similarity">
    <text evidence="2">Belongs to the peptidase M20A family.</text>
</comment>
<dbReference type="OrthoDB" id="9781032at2"/>
<dbReference type="Pfam" id="PF07687">
    <property type="entry name" value="M20_dimer"/>
    <property type="match status" value="1"/>
</dbReference>
<dbReference type="SUPFAM" id="SSF53187">
    <property type="entry name" value="Zn-dependent exopeptidases"/>
    <property type="match status" value="1"/>
</dbReference>